<evidence type="ECO:0000313" key="3">
    <source>
        <dbReference type="Proteomes" id="UP000229401"/>
    </source>
</evidence>
<dbReference type="AlphaFoldDB" id="A0A2M7QIC8"/>
<sequence length="242" mass="28335">MPQIVLFKKFSKIIKITVGILFIILLLICIYYLDQVFRIKTIIIDKNREEISINGIEQFKNKNLLLISKNEVVESLRNVNPRVKTIELQIIYPSTLTLHFFFEQGIINLETNKGFFILDNKGKILKKIKIAEKNIPILTYYQKIDHSSFQPGNSINYRDILLSLYFVENTEKLGVRVNTVDINSLYMILFKIGDKTVLFSTEKEKELQIYELSSILKRFKSEGNNYNTIDLRFDKPILKISD</sequence>
<evidence type="ECO:0008006" key="4">
    <source>
        <dbReference type="Google" id="ProtNLM"/>
    </source>
</evidence>
<reference evidence="3" key="1">
    <citation type="submission" date="2017-09" db="EMBL/GenBank/DDBJ databases">
        <title>Depth-based differentiation of microbial function through sediment-hosted aquifers and enrichment of novel symbionts in the deep terrestrial subsurface.</title>
        <authorList>
            <person name="Probst A.J."/>
            <person name="Ladd B."/>
            <person name="Jarett J.K."/>
            <person name="Geller-Mcgrath D.E."/>
            <person name="Sieber C.M.K."/>
            <person name="Emerson J.B."/>
            <person name="Anantharaman K."/>
            <person name="Thomas B.C."/>
            <person name="Malmstrom R."/>
            <person name="Stieglmeier M."/>
            <person name="Klingl A."/>
            <person name="Woyke T."/>
            <person name="Ryan C.M."/>
            <person name="Banfield J.F."/>
        </authorList>
    </citation>
    <scope>NUCLEOTIDE SEQUENCE [LARGE SCALE GENOMIC DNA]</scope>
</reference>
<accession>A0A2M7QIC8</accession>
<keyword evidence="1" id="KW-0812">Transmembrane</keyword>
<evidence type="ECO:0000256" key="1">
    <source>
        <dbReference type="SAM" id="Phobius"/>
    </source>
</evidence>
<keyword evidence="1" id="KW-1133">Transmembrane helix</keyword>
<keyword evidence="1" id="KW-0472">Membrane</keyword>
<protein>
    <recommendedName>
        <fullName evidence="4">POTRA domain-containing protein</fullName>
    </recommendedName>
</protein>
<dbReference type="EMBL" id="PFLI01000154">
    <property type="protein sequence ID" value="PIY71746.1"/>
    <property type="molecule type" value="Genomic_DNA"/>
</dbReference>
<proteinExistence type="predicted"/>
<comment type="caution">
    <text evidence="2">The sequence shown here is derived from an EMBL/GenBank/DDBJ whole genome shotgun (WGS) entry which is preliminary data.</text>
</comment>
<organism evidence="2 3">
    <name type="scientific">Candidatus Roizmanbacteria bacterium CG_4_10_14_0_8_um_filter_33_9</name>
    <dbReference type="NCBI Taxonomy" id="1974826"/>
    <lineage>
        <taxon>Bacteria</taxon>
        <taxon>Candidatus Roizmaniibacteriota</taxon>
    </lineage>
</organism>
<evidence type="ECO:0000313" key="2">
    <source>
        <dbReference type="EMBL" id="PIY71746.1"/>
    </source>
</evidence>
<feature type="transmembrane region" description="Helical" evidence="1">
    <location>
        <begin position="12"/>
        <end position="33"/>
    </location>
</feature>
<dbReference type="Proteomes" id="UP000229401">
    <property type="component" value="Unassembled WGS sequence"/>
</dbReference>
<name>A0A2M7QIC8_9BACT</name>
<gene>
    <name evidence="2" type="ORF">COY87_04550</name>
</gene>